<protein>
    <submittedName>
        <fullName evidence="2">PepSY domain-containing protein</fullName>
    </submittedName>
</protein>
<evidence type="ECO:0000313" key="3">
    <source>
        <dbReference type="Proteomes" id="UP000682843"/>
    </source>
</evidence>
<dbReference type="EMBL" id="CP036498">
    <property type="protein sequence ID" value="QUS39832.1"/>
    <property type="molecule type" value="Genomic_DNA"/>
</dbReference>
<keyword evidence="1" id="KW-0812">Transmembrane</keyword>
<dbReference type="PANTHER" id="PTHR34219:SF5">
    <property type="entry name" value="BLR4505 PROTEIN"/>
    <property type="match status" value="1"/>
</dbReference>
<feature type="transmembrane region" description="Helical" evidence="1">
    <location>
        <begin position="363"/>
        <end position="384"/>
    </location>
</feature>
<keyword evidence="1" id="KW-0472">Membrane</keyword>
<name>A0ABX8A992_9BRAD</name>
<feature type="transmembrane region" description="Helical" evidence="1">
    <location>
        <begin position="212"/>
        <end position="231"/>
    </location>
</feature>
<keyword evidence="1" id="KW-1133">Transmembrane helix</keyword>
<feature type="transmembrane region" description="Helical" evidence="1">
    <location>
        <begin position="157"/>
        <end position="178"/>
    </location>
</feature>
<accession>A0ABX8A992</accession>
<keyword evidence="3" id="KW-1185">Reference proteome</keyword>
<organism evidence="2 3">
    <name type="scientific">Tardiphaga alba</name>
    <dbReference type="NCBI Taxonomy" id="340268"/>
    <lineage>
        <taxon>Bacteria</taxon>
        <taxon>Pseudomonadati</taxon>
        <taxon>Pseudomonadota</taxon>
        <taxon>Alphaproteobacteria</taxon>
        <taxon>Hyphomicrobiales</taxon>
        <taxon>Nitrobacteraceae</taxon>
        <taxon>Tardiphaga</taxon>
    </lineage>
</organism>
<proteinExistence type="predicted"/>
<evidence type="ECO:0000313" key="2">
    <source>
        <dbReference type="EMBL" id="QUS39832.1"/>
    </source>
</evidence>
<dbReference type="InterPro" id="IPR005625">
    <property type="entry name" value="PepSY-ass_TM"/>
</dbReference>
<gene>
    <name evidence="2" type="ORF">RPMA_14010</name>
</gene>
<dbReference type="PANTHER" id="PTHR34219">
    <property type="entry name" value="IRON-REGULATED INNER MEMBRANE PROTEIN-RELATED"/>
    <property type="match status" value="1"/>
</dbReference>
<reference evidence="2 3" key="1">
    <citation type="submission" date="2019-02" db="EMBL/GenBank/DDBJ databases">
        <title>Emended description of the genus Rhodopseudomonas and description of Rhodopseudomonas albus sp. nov., a non-phototrophic, heavy-metal-tolerant bacterium isolated from garden soil.</title>
        <authorList>
            <person name="Bao Z."/>
            <person name="Cao W.W."/>
            <person name="Sato Y."/>
            <person name="Nishizawa T."/>
            <person name="Zhao J."/>
            <person name="Guo Y."/>
            <person name="Ohta H."/>
        </authorList>
    </citation>
    <scope>NUCLEOTIDE SEQUENCE [LARGE SCALE GENOMIC DNA]</scope>
    <source>
        <strain evidence="2 3">SK50-23</strain>
    </source>
</reference>
<sequence>MAPMISFSVFIHKWTGLFTAVFLIIAGVTGSLLAFEKELEALVNPGQYVVPARVDANGQPAPMLDPFDLHERAIAALPGYQISGFPFLREPDRSVRFNLARSDKTLPDADQAFLDPYDGRLLGIRKYGATPFDRTTLIGFIYKLHYALALPRPYGEWFFGIVALVWTVNCLVGIVSTFPRISPFWRRWLPAWLIKRSASTYRLHYDIHRASGLWLWGVLFLFAWSSVMLNLRQEVYTPVMSTFLDFRKNPEPRKPDTSKPLLDWRQAYAIAVRTMDEVASKEGFTVNFRSQLFYNRRLDTYIYYANTSRDVQNDRGQTGVFIDARTGALLHTRIPTGEYSGDTVSRWLQSLHMAKVFGLPYRIFVAIIGLALAISAYTGLYVWWKKRKARLISEKRKQAKAARATSDLQAQPAGLRLTR</sequence>
<dbReference type="Pfam" id="PF03929">
    <property type="entry name" value="PepSY_TM"/>
    <property type="match status" value="1"/>
</dbReference>
<evidence type="ECO:0000256" key="1">
    <source>
        <dbReference type="SAM" id="Phobius"/>
    </source>
</evidence>
<dbReference type="Proteomes" id="UP000682843">
    <property type="component" value="Chromosome"/>
</dbReference>